<evidence type="ECO:0000256" key="1">
    <source>
        <dbReference type="SAM" id="SignalP"/>
    </source>
</evidence>
<feature type="chain" id="PRO_5046345294" evidence="1">
    <location>
        <begin position="24"/>
        <end position="319"/>
    </location>
</feature>
<dbReference type="PRINTS" id="PR01545">
    <property type="entry name" value="THEMAYE10DUF"/>
</dbReference>
<dbReference type="Gene3D" id="3.20.20.70">
    <property type="entry name" value="Aldolase class I"/>
    <property type="match status" value="2"/>
</dbReference>
<dbReference type="InterPro" id="IPR004352">
    <property type="entry name" value="GH114_TIM-barrel"/>
</dbReference>
<dbReference type="InterPro" id="IPR013785">
    <property type="entry name" value="Aldolase_TIM"/>
</dbReference>
<reference evidence="3 4" key="1">
    <citation type="submission" date="2020-12" db="EMBL/GenBank/DDBJ databases">
        <title>Salegentibacter orientalis sp. nov., isolated from costal sediment.</title>
        <authorList>
            <person name="Lian F.-B."/>
        </authorList>
    </citation>
    <scope>NUCLEOTIDE SEQUENCE [LARGE SCALE GENOMIC DNA]</scope>
    <source>
        <strain evidence="3 4">F60176</strain>
    </source>
</reference>
<dbReference type="SUPFAM" id="SSF51445">
    <property type="entry name" value="(Trans)glycosidases"/>
    <property type="match status" value="2"/>
</dbReference>
<evidence type="ECO:0000313" key="3">
    <source>
        <dbReference type="EMBL" id="MBI6118997.1"/>
    </source>
</evidence>
<dbReference type="Pfam" id="PF03537">
    <property type="entry name" value="Glyco_hydro_114"/>
    <property type="match status" value="1"/>
</dbReference>
<evidence type="ECO:0000259" key="2">
    <source>
        <dbReference type="Pfam" id="PF03537"/>
    </source>
</evidence>
<proteinExistence type="predicted"/>
<comment type="caution">
    <text evidence="3">The sequence shown here is derived from an EMBL/GenBank/DDBJ whole genome shotgun (WGS) entry which is preliminary data.</text>
</comment>
<dbReference type="InterPro" id="IPR017853">
    <property type="entry name" value="GH"/>
</dbReference>
<protein>
    <submittedName>
        <fullName evidence="3">Endo alpha-1,4 polygalactosaminidase</fullName>
    </submittedName>
</protein>
<keyword evidence="1" id="KW-0732">Signal</keyword>
<dbReference type="EMBL" id="JAEHNY010000002">
    <property type="protein sequence ID" value="MBI6118997.1"/>
    <property type="molecule type" value="Genomic_DNA"/>
</dbReference>
<organism evidence="3 4">
    <name type="scientific">Salegentibacter maritimus</name>
    <dbReference type="NCBI Taxonomy" id="2794347"/>
    <lineage>
        <taxon>Bacteria</taxon>
        <taxon>Pseudomonadati</taxon>
        <taxon>Bacteroidota</taxon>
        <taxon>Flavobacteriia</taxon>
        <taxon>Flavobacteriales</taxon>
        <taxon>Flavobacteriaceae</taxon>
        <taxon>Salegentibacter</taxon>
    </lineage>
</organism>
<dbReference type="PANTHER" id="PTHR35882">
    <property type="entry name" value="PELA"/>
    <property type="match status" value="1"/>
</dbReference>
<evidence type="ECO:0000313" key="4">
    <source>
        <dbReference type="Proteomes" id="UP000635665"/>
    </source>
</evidence>
<keyword evidence="4" id="KW-1185">Reference proteome</keyword>
<sequence length="319" mass="37344">MNLARIPIFIFSCLLFLCQNSTAQEVNYRQQMRNLVIEISENAKAKNENFLVIPQNGIELILSESKNPALNYLKAIDAVGQEDLFYGYPEFNQPTPKPDITYLLKHLEIAKNQGKEVLVTDYCSTSKKIANSFCLNKKNEFISFAATRRELDEIPDYAIFNENKADIKHISEAKNFLYLLNYANYPGKKDLIAEIAFTNYDLIIIDLFFNKEAFTAEEIKKLKKKKNGGDRLVIAYMSIGEAEEYRYYWKDSWNKNPPIWLAEENPYWSGNFKVKYWHPEWKRHIYRNKDAYLKKIVNLGFDGVYLDIIDAYQYFEAGN</sequence>
<feature type="domain" description="Glycoside-hydrolase family GH114 TIM-barrel" evidence="2">
    <location>
        <begin position="198"/>
        <end position="313"/>
    </location>
</feature>
<name>A0ABS0TDD3_9FLAO</name>
<gene>
    <name evidence="3" type="ORF">I6U50_03070</name>
</gene>
<dbReference type="PANTHER" id="PTHR35882:SF2">
    <property type="entry name" value="PELA"/>
    <property type="match status" value="1"/>
</dbReference>
<dbReference type="InterPro" id="IPR016062">
    <property type="entry name" value="TM1410-rel"/>
</dbReference>
<feature type="signal peptide" evidence="1">
    <location>
        <begin position="1"/>
        <end position="23"/>
    </location>
</feature>
<accession>A0ABS0TDD3</accession>
<dbReference type="Proteomes" id="UP000635665">
    <property type="component" value="Unassembled WGS sequence"/>
</dbReference>